<name>A0A7J8TBS2_GOSDV</name>
<feature type="domain" description="Chalcone isomerase" evidence="2">
    <location>
        <begin position="272"/>
        <end position="435"/>
    </location>
</feature>
<dbReference type="AlphaFoldDB" id="A0A7J8TBS2"/>
<dbReference type="PANTHER" id="PTHR47284:SF3">
    <property type="entry name" value="FATTY-ACID-BINDING PROTEIN 2"/>
    <property type="match status" value="1"/>
</dbReference>
<comment type="caution">
    <text evidence="3">The sequence shown here is derived from an EMBL/GenBank/DDBJ whole genome shotgun (WGS) entry which is preliminary data.</text>
</comment>
<organism evidence="3 4">
    <name type="scientific">Gossypium davidsonii</name>
    <name type="common">Davidson's cotton</name>
    <name type="synonym">Gossypium klotzschianum subsp. davidsonii</name>
    <dbReference type="NCBI Taxonomy" id="34287"/>
    <lineage>
        <taxon>Eukaryota</taxon>
        <taxon>Viridiplantae</taxon>
        <taxon>Streptophyta</taxon>
        <taxon>Embryophyta</taxon>
        <taxon>Tracheophyta</taxon>
        <taxon>Spermatophyta</taxon>
        <taxon>Magnoliopsida</taxon>
        <taxon>eudicotyledons</taxon>
        <taxon>Gunneridae</taxon>
        <taxon>Pentapetalae</taxon>
        <taxon>rosids</taxon>
        <taxon>malvids</taxon>
        <taxon>Malvales</taxon>
        <taxon>Malvaceae</taxon>
        <taxon>Malvoideae</taxon>
        <taxon>Gossypium</taxon>
    </lineage>
</organism>
<gene>
    <name evidence="3" type="ORF">Godav_021918</name>
</gene>
<dbReference type="GO" id="GO:0009570">
    <property type="term" value="C:chloroplast stroma"/>
    <property type="evidence" value="ECO:0007669"/>
    <property type="project" value="TreeGrafter"/>
</dbReference>
<comment type="similarity">
    <text evidence="1">Belongs to the chalcone isomerase family.</text>
</comment>
<sequence>MESFVSNGLGTHLFSHFSSFVDGSLYYSRHLYLPGSLAFREGFSCVSKFAGSLLFWFSSMSTSNLSRDILANNQHGLKSGSCKSSAQVKHIASYKNNLMGFHFACESKGRSATTHVSLHFFGEAEVLRSFPLLSLSVALIPPFDNLCSKVLPVPRENTDVQMQEHKDRRACEVGHQGYGSPSFLDLNWTQHAVEPRTGIEFPTTLDNVFGRQINSSLASEVLVGTGSIAITIIKIKSLEVYAFGFCKYLLILHRSSYLIVISNVKLGPKYASIPVNEPNKHNDFYQDLLREDIGMTVRLVVNCNGMKASAVRELHFGFLINWLNCVCFSEFEKSLRARLVKTNPDTDYHCLSTFGSLFTQDIALPAGTVIDFQRTADGQLVTKTLYRRHTPYSERNICAVGGNHIGVVQSKDLCRAFFGMYIGDVPVSEQAKENIGQNVANIIRRC</sequence>
<dbReference type="InterPro" id="IPR016089">
    <property type="entry name" value="Chalcone_isomerase_bundle_sf"/>
</dbReference>
<accession>A0A7J8TBS2</accession>
<evidence type="ECO:0000313" key="3">
    <source>
        <dbReference type="EMBL" id="MBA0635594.1"/>
    </source>
</evidence>
<dbReference type="InterPro" id="IPR016087">
    <property type="entry name" value="Chalcone_isomerase"/>
</dbReference>
<dbReference type="Proteomes" id="UP000593561">
    <property type="component" value="Unassembled WGS sequence"/>
</dbReference>
<dbReference type="Pfam" id="PF16035">
    <property type="entry name" value="Chalcone_2"/>
    <property type="match status" value="1"/>
</dbReference>
<evidence type="ECO:0000259" key="2">
    <source>
        <dbReference type="Pfam" id="PF16035"/>
    </source>
</evidence>
<dbReference type="GO" id="GO:0005504">
    <property type="term" value="F:fatty acid binding"/>
    <property type="evidence" value="ECO:0007669"/>
    <property type="project" value="TreeGrafter"/>
</dbReference>
<evidence type="ECO:0000313" key="4">
    <source>
        <dbReference type="Proteomes" id="UP000593561"/>
    </source>
</evidence>
<dbReference type="Gene3D" id="1.10.890.20">
    <property type="match status" value="1"/>
</dbReference>
<reference evidence="3 4" key="1">
    <citation type="journal article" date="2019" name="Genome Biol. Evol.">
        <title>Insights into the evolution of the New World diploid cottons (Gossypium, subgenus Houzingenia) based on genome sequencing.</title>
        <authorList>
            <person name="Grover C.E."/>
            <person name="Arick M.A. 2nd"/>
            <person name="Thrash A."/>
            <person name="Conover J.L."/>
            <person name="Sanders W.S."/>
            <person name="Peterson D.G."/>
            <person name="Frelichowski J.E."/>
            <person name="Scheffler J.A."/>
            <person name="Scheffler B.E."/>
            <person name="Wendel J.F."/>
        </authorList>
    </citation>
    <scope>NUCLEOTIDE SEQUENCE [LARGE SCALE GENOMIC DNA]</scope>
    <source>
        <strain evidence="3">27</strain>
        <tissue evidence="3">Leaf</tissue>
    </source>
</reference>
<proteinExistence type="inferred from homology"/>
<dbReference type="InterPro" id="IPR036298">
    <property type="entry name" value="Chalcone_isomerase_sf"/>
</dbReference>
<dbReference type="Gene3D" id="3.50.70.10">
    <property type="match status" value="1"/>
</dbReference>
<dbReference type="EMBL" id="JABFAC010242392">
    <property type="protein sequence ID" value="MBA0635594.1"/>
    <property type="molecule type" value="Genomic_DNA"/>
</dbReference>
<dbReference type="PANTHER" id="PTHR47284">
    <property type="entry name" value="FATTY-ACID-BINDING PROTEIN 2"/>
    <property type="match status" value="1"/>
</dbReference>
<dbReference type="SUPFAM" id="SSF54626">
    <property type="entry name" value="Chalcone isomerase"/>
    <property type="match status" value="1"/>
</dbReference>
<evidence type="ECO:0000256" key="1">
    <source>
        <dbReference type="ARBA" id="ARBA00007166"/>
    </source>
</evidence>
<protein>
    <recommendedName>
        <fullName evidence="2">Chalcone isomerase domain-containing protein</fullName>
    </recommendedName>
</protein>
<keyword evidence="4" id="KW-1185">Reference proteome</keyword>
<dbReference type="GO" id="GO:0016872">
    <property type="term" value="F:intramolecular lyase activity"/>
    <property type="evidence" value="ECO:0007669"/>
    <property type="project" value="InterPro"/>
</dbReference>
<dbReference type="InterPro" id="IPR016088">
    <property type="entry name" value="Chalcone_isomerase_3-sand"/>
</dbReference>